<dbReference type="InterPro" id="IPR009057">
    <property type="entry name" value="Homeodomain-like_sf"/>
</dbReference>
<evidence type="ECO:0000256" key="1">
    <source>
        <dbReference type="ARBA" id="ARBA00023015"/>
    </source>
</evidence>
<protein>
    <submittedName>
        <fullName evidence="4">AraC family transcriptional regulator</fullName>
    </submittedName>
</protein>
<gene>
    <name evidence="4" type="ORF">E0702_16920</name>
</gene>
<dbReference type="InterPro" id="IPR018060">
    <property type="entry name" value="HTH_AraC"/>
</dbReference>
<organism evidence="4 5">
    <name type="scientific">Halomonas marinisediminis</name>
    <dbReference type="NCBI Taxonomy" id="2546095"/>
    <lineage>
        <taxon>Bacteria</taxon>
        <taxon>Pseudomonadati</taxon>
        <taxon>Pseudomonadota</taxon>
        <taxon>Gammaproteobacteria</taxon>
        <taxon>Oceanospirillales</taxon>
        <taxon>Halomonadaceae</taxon>
        <taxon>Halomonas</taxon>
    </lineage>
</organism>
<dbReference type="PROSITE" id="PS01124">
    <property type="entry name" value="HTH_ARAC_FAMILY_2"/>
    <property type="match status" value="1"/>
</dbReference>
<feature type="non-terminal residue" evidence="4">
    <location>
        <position position="1"/>
    </location>
</feature>
<dbReference type="Gene3D" id="1.10.10.60">
    <property type="entry name" value="Homeodomain-like"/>
    <property type="match status" value="1"/>
</dbReference>
<sequence>YRCGFANTASFSVAFRQIEGCSPRQFRDRLLIH</sequence>
<feature type="domain" description="HTH araC/xylS-type" evidence="3">
    <location>
        <begin position="1"/>
        <end position="29"/>
    </location>
</feature>
<keyword evidence="1" id="KW-0805">Transcription regulation</keyword>
<comment type="caution">
    <text evidence="4">The sequence shown here is derived from an EMBL/GenBank/DDBJ whole genome shotgun (WGS) entry which is preliminary data.</text>
</comment>
<dbReference type="EMBL" id="SLTR01000339">
    <property type="protein sequence ID" value="TDA87144.1"/>
    <property type="molecule type" value="Genomic_DNA"/>
</dbReference>
<accession>A0ABY2D2D4</accession>
<evidence type="ECO:0000313" key="4">
    <source>
        <dbReference type="EMBL" id="TDA87144.1"/>
    </source>
</evidence>
<name>A0ABY2D2D4_9GAMM</name>
<evidence type="ECO:0000313" key="5">
    <source>
        <dbReference type="Proteomes" id="UP000294823"/>
    </source>
</evidence>
<proteinExistence type="predicted"/>
<evidence type="ECO:0000256" key="2">
    <source>
        <dbReference type="ARBA" id="ARBA00023163"/>
    </source>
</evidence>
<keyword evidence="2" id="KW-0804">Transcription</keyword>
<reference evidence="4 5" key="1">
    <citation type="submission" date="2019-03" db="EMBL/GenBank/DDBJ databases">
        <title>Halomonas marinisediminis sp. nov., a moderately halophilic bacterium isolated from the Bohai Gulf.</title>
        <authorList>
            <person name="Ji X."/>
        </authorList>
    </citation>
    <scope>NUCLEOTIDE SEQUENCE [LARGE SCALE GENOMIC DNA]</scope>
    <source>
        <strain evidence="4 5">204</strain>
    </source>
</reference>
<evidence type="ECO:0000259" key="3">
    <source>
        <dbReference type="PROSITE" id="PS01124"/>
    </source>
</evidence>
<dbReference type="SUPFAM" id="SSF46689">
    <property type="entry name" value="Homeodomain-like"/>
    <property type="match status" value="1"/>
</dbReference>
<keyword evidence="5" id="KW-1185">Reference proteome</keyword>
<dbReference type="Proteomes" id="UP000294823">
    <property type="component" value="Unassembled WGS sequence"/>
</dbReference>